<gene>
    <name evidence="2" type="ORF">GCM10009544_19700</name>
</gene>
<dbReference type="InterPro" id="IPR007278">
    <property type="entry name" value="DUF397"/>
</dbReference>
<evidence type="ECO:0000313" key="3">
    <source>
        <dbReference type="Proteomes" id="UP001499895"/>
    </source>
</evidence>
<sequence length="64" mass="6914">MTELSWQKSTYSEEASACVYLTATPTGTILLHESDAPKAVLSTVPARLRPLISHIKADTLNIAT</sequence>
<protein>
    <recommendedName>
        <fullName evidence="1">DUF397 domain-containing protein</fullName>
    </recommendedName>
</protein>
<name>A0ABP3JL08_9ACTN</name>
<feature type="domain" description="DUF397" evidence="1">
    <location>
        <begin position="5"/>
        <end position="56"/>
    </location>
</feature>
<reference evidence="3" key="1">
    <citation type="journal article" date="2019" name="Int. J. Syst. Evol. Microbiol.">
        <title>The Global Catalogue of Microorganisms (GCM) 10K type strain sequencing project: providing services to taxonomists for standard genome sequencing and annotation.</title>
        <authorList>
            <consortium name="The Broad Institute Genomics Platform"/>
            <consortium name="The Broad Institute Genome Sequencing Center for Infectious Disease"/>
            <person name="Wu L."/>
            <person name="Ma J."/>
        </authorList>
    </citation>
    <scope>NUCLEOTIDE SEQUENCE [LARGE SCALE GENOMIC DNA]</scope>
    <source>
        <strain evidence="3">JCM 10649</strain>
    </source>
</reference>
<accession>A0ABP3JL08</accession>
<evidence type="ECO:0000259" key="1">
    <source>
        <dbReference type="Pfam" id="PF04149"/>
    </source>
</evidence>
<organism evidence="2 3">
    <name type="scientific">Streptomyces stramineus</name>
    <dbReference type="NCBI Taxonomy" id="173861"/>
    <lineage>
        <taxon>Bacteria</taxon>
        <taxon>Bacillati</taxon>
        <taxon>Actinomycetota</taxon>
        <taxon>Actinomycetes</taxon>
        <taxon>Kitasatosporales</taxon>
        <taxon>Streptomycetaceae</taxon>
        <taxon>Streptomyces</taxon>
    </lineage>
</organism>
<dbReference type="EMBL" id="BAAAHB010000014">
    <property type="protein sequence ID" value="GAA0457159.1"/>
    <property type="molecule type" value="Genomic_DNA"/>
</dbReference>
<dbReference type="Pfam" id="PF04149">
    <property type="entry name" value="DUF397"/>
    <property type="match status" value="1"/>
</dbReference>
<comment type="caution">
    <text evidence="2">The sequence shown here is derived from an EMBL/GenBank/DDBJ whole genome shotgun (WGS) entry which is preliminary data.</text>
</comment>
<proteinExistence type="predicted"/>
<dbReference type="Proteomes" id="UP001499895">
    <property type="component" value="Unassembled WGS sequence"/>
</dbReference>
<keyword evidence="3" id="KW-1185">Reference proteome</keyword>
<evidence type="ECO:0000313" key="2">
    <source>
        <dbReference type="EMBL" id="GAA0457159.1"/>
    </source>
</evidence>